<reference evidence="1 2" key="1">
    <citation type="journal article" date="2024" name="G3 (Bethesda)">
        <title>Genome assembly of Hibiscus sabdariffa L. provides insights into metabolisms of medicinal natural products.</title>
        <authorList>
            <person name="Kim T."/>
        </authorList>
    </citation>
    <scope>NUCLEOTIDE SEQUENCE [LARGE SCALE GENOMIC DNA]</scope>
    <source>
        <strain evidence="1">TK-2024</strain>
        <tissue evidence="1">Old leaves</tissue>
    </source>
</reference>
<comment type="caution">
    <text evidence="1">The sequence shown here is derived from an EMBL/GenBank/DDBJ whole genome shotgun (WGS) entry which is preliminary data.</text>
</comment>
<evidence type="ECO:0000313" key="1">
    <source>
        <dbReference type="EMBL" id="KAK8550620.1"/>
    </source>
</evidence>
<sequence>MRCSICWNFGSTLGRVTWVYWKDTRWIILHTWNSLLPYAPWLVKNVCGDGMSYRILCRSCTVAYSSYKATIGCKTLSRTPKGQGLSIAALLCSGVEDPSHLFRFCIEEKLDEFLQLDLQQWILMNIHKPSYFPKEYCCDVFVSQEKPRVHCPLDVLHVNRVPEQPPGIHVWQQPSPPAQEIKVNTDGTTNSISDLATCGGVGRDANSKWWFEFAKVIGACSVLETELWDISYM</sequence>
<protein>
    <recommendedName>
        <fullName evidence="3">RNase H type-1 domain-containing protein</fullName>
    </recommendedName>
</protein>
<dbReference type="Proteomes" id="UP001472677">
    <property type="component" value="Unassembled WGS sequence"/>
</dbReference>
<accession>A0ABR2E0C8</accession>
<organism evidence="1 2">
    <name type="scientific">Hibiscus sabdariffa</name>
    <name type="common">roselle</name>
    <dbReference type="NCBI Taxonomy" id="183260"/>
    <lineage>
        <taxon>Eukaryota</taxon>
        <taxon>Viridiplantae</taxon>
        <taxon>Streptophyta</taxon>
        <taxon>Embryophyta</taxon>
        <taxon>Tracheophyta</taxon>
        <taxon>Spermatophyta</taxon>
        <taxon>Magnoliopsida</taxon>
        <taxon>eudicotyledons</taxon>
        <taxon>Gunneridae</taxon>
        <taxon>Pentapetalae</taxon>
        <taxon>rosids</taxon>
        <taxon>malvids</taxon>
        <taxon>Malvales</taxon>
        <taxon>Malvaceae</taxon>
        <taxon>Malvoideae</taxon>
        <taxon>Hibiscus</taxon>
    </lineage>
</organism>
<keyword evidence="2" id="KW-1185">Reference proteome</keyword>
<evidence type="ECO:0000313" key="2">
    <source>
        <dbReference type="Proteomes" id="UP001472677"/>
    </source>
</evidence>
<dbReference type="EMBL" id="JBBPBM010000020">
    <property type="protein sequence ID" value="KAK8550620.1"/>
    <property type="molecule type" value="Genomic_DNA"/>
</dbReference>
<evidence type="ECO:0008006" key="3">
    <source>
        <dbReference type="Google" id="ProtNLM"/>
    </source>
</evidence>
<name>A0ABR2E0C8_9ROSI</name>
<proteinExistence type="predicted"/>
<gene>
    <name evidence="1" type="ORF">V6N12_039319</name>
</gene>